<dbReference type="RefSeq" id="WP_142856275.1">
    <property type="nucleotide sequence ID" value="NZ_SGOE01000002.1"/>
</dbReference>
<keyword evidence="3 6" id="KW-0547">Nucleotide-binding</keyword>
<dbReference type="NCBIfam" id="TIGR02432">
    <property type="entry name" value="lysidine_TilS_N"/>
    <property type="match status" value="1"/>
</dbReference>
<feature type="binding site" evidence="6">
    <location>
        <begin position="37"/>
        <end position="42"/>
    </location>
    <ligand>
        <name>ATP</name>
        <dbReference type="ChEBI" id="CHEBI:30616"/>
    </ligand>
</feature>
<evidence type="ECO:0000313" key="9">
    <source>
        <dbReference type="Proteomes" id="UP000317023"/>
    </source>
</evidence>
<proteinExistence type="inferred from homology"/>
<comment type="subcellular location">
    <subcellularLocation>
        <location evidence="6">Cytoplasm</location>
    </subcellularLocation>
</comment>
<comment type="domain">
    <text evidence="6">The N-terminal region contains the highly conserved SGGXDS motif, predicted to be a P-loop motif involved in ATP binding.</text>
</comment>
<comment type="caution">
    <text evidence="8">The sequence shown here is derived from an EMBL/GenBank/DDBJ whole genome shotgun (WGS) entry which is preliminary data.</text>
</comment>
<dbReference type="AlphaFoldDB" id="A0A546Y307"/>
<dbReference type="GO" id="GO:0005737">
    <property type="term" value="C:cytoplasm"/>
    <property type="evidence" value="ECO:0007669"/>
    <property type="project" value="UniProtKB-SubCell"/>
</dbReference>
<feature type="domain" description="tRNA(Ile)-lysidine/2-thiocytidine synthase N-terminal" evidence="7">
    <location>
        <begin position="31"/>
        <end position="216"/>
    </location>
</feature>
<gene>
    <name evidence="6 8" type="primary">tilS</name>
    <name evidence="8" type="ORF">EXN61_09660</name>
</gene>
<comment type="function">
    <text evidence="6">Ligates lysine onto the cytidine present at position 34 of the AUA codon-specific tRNA(Ile) that contains the anticodon CAU, in an ATP-dependent manner. Cytidine is converted to lysidine, thus changing the amino acid specificity of the tRNA from methionine to isoleucine.</text>
</comment>
<keyword evidence="2 6" id="KW-0819">tRNA processing</keyword>
<name>A0A546Y307_AGRTU</name>
<keyword evidence="1 6" id="KW-0436">Ligase</keyword>
<protein>
    <recommendedName>
        <fullName evidence="6">tRNA(Ile)-lysidine synthase</fullName>
        <ecNumber evidence="6">6.3.4.19</ecNumber>
    </recommendedName>
    <alternativeName>
        <fullName evidence="6">tRNA(Ile)-2-lysyl-cytidine synthase</fullName>
    </alternativeName>
    <alternativeName>
        <fullName evidence="6">tRNA(Ile)-lysidine synthetase</fullName>
    </alternativeName>
</protein>
<keyword evidence="4 6" id="KW-0067">ATP-binding</keyword>
<dbReference type="GO" id="GO:0032267">
    <property type="term" value="F:tRNA(Ile)-lysidine synthase activity"/>
    <property type="evidence" value="ECO:0007669"/>
    <property type="project" value="UniProtKB-EC"/>
</dbReference>
<evidence type="ECO:0000256" key="4">
    <source>
        <dbReference type="ARBA" id="ARBA00022840"/>
    </source>
</evidence>
<evidence type="ECO:0000256" key="2">
    <source>
        <dbReference type="ARBA" id="ARBA00022694"/>
    </source>
</evidence>
<dbReference type="EC" id="6.3.4.19" evidence="6"/>
<organism evidence="8 9">
    <name type="scientific">Agrobacterium tumefaciens</name>
    <dbReference type="NCBI Taxonomy" id="358"/>
    <lineage>
        <taxon>Bacteria</taxon>
        <taxon>Pseudomonadati</taxon>
        <taxon>Pseudomonadota</taxon>
        <taxon>Alphaproteobacteria</taxon>
        <taxon>Hyphomicrobiales</taxon>
        <taxon>Rhizobiaceae</taxon>
        <taxon>Rhizobium/Agrobacterium group</taxon>
        <taxon>Agrobacterium</taxon>
        <taxon>Agrobacterium tumefaciens complex</taxon>
    </lineage>
</organism>
<evidence type="ECO:0000256" key="5">
    <source>
        <dbReference type="ARBA" id="ARBA00048539"/>
    </source>
</evidence>
<evidence type="ECO:0000256" key="3">
    <source>
        <dbReference type="ARBA" id="ARBA00022741"/>
    </source>
</evidence>
<evidence type="ECO:0000256" key="6">
    <source>
        <dbReference type="HAMAP-Rule" id="MF_01161"/>
    </source>
</evidence>
<dbReference type="InterPro" id="IPR014729">
    <property type="entry name" value="Rossmann-like_a/b/a_fold"/>
</dbReference>
<dbReference type="InterPro" id="IPR012795">
    <property type="entry name" value="tRNA_Ile_lys_synt_N"/>
</dbReference>
<dbReference type="EMBL" id="SGOE01000002">
    <property type="protein sequence ID" value="TRB07369.1"/>
    <property type="molecule type" value="Genomic_DNA"/>
</dbReference>
<dbReference type="CDD" id="cd01992">
    <property type="entry name" value="TilS_N"/>
    <property type="match status" value="1"/>
</dbReference>
<accession>A0A546Y307</accession>
<dbReference type="PANTHER" id="PTHR43033:SF1">
    <property type="entry name" value="TRNA(ILE)-LYSIDINE SYNTHASE-RELATED"/>
    <property type="match status" value="1"/>
</dbReference>
<dbReference type="Pfam" id="PF01171">
    <property type="entry name" value="ATP_bind_3"/>
    <property type="match status" value="1"/>
</dbReference>
<evidence type="ECO:0000313" key="8">
    <source>
        <dbReference type="EMBL" id="TRB07369.1"/>
    </source>
</evidence>
<keyword evidence="6" id="KW-0963">Cytoplasm</keyword>
<dbReference type="GO" id="GO:0006400">
    <property type="term" value="P:tRNA modification"/>
    <property type="evidence" value="ECO:0007669"/>
    <property type="project" value="UniProtKB-UniRule"/>
</dbReference>
<comment type="catalytic activity">
    <reaction evidence="5 6">
        <text>cytidine(34) in tRNA(Ile2) + L-lysine + ATP = lysidine(34) in tRNA(Ile2) + AMP + diphosphate + H(+)</text>
        <dbReference type="Rhea" id="RHEA:43744"/>
        <dbReference type="Rhea" id="RHEA-COMP:10625"/>
        <dbReference type="Rhea" id="RHEA-COMP:10670"/>
        <dbReference type="ChEBI" id="CHEBI:15378"/>
        <dbReference type="ChEBI" id="CHEBI:30616"/>
        <dbReference type="ChEBI" id="CHEBI:32551"/>
        <dbReference type="ChEBI" id="CHEBI:33019"/>
        <dbReference type="ChEBI" id="CHEBI:82748"/>
        <dbReference type="ChEBI" id="CHEBI:83665"/>
        <dbReference type="ChEBI" id="CHEBI:456215"/>
        <dbReference type="EC" id="6.3.4.19"/>
    </reaction>
</comment>
<dbReference type="Gene3D" id="3.40.50.620">
    <property type="entry name" value="HUPs"/>
    <property type="match status" value="1"/>
</dbReference>
<dbReference type="SUPFAM" id="SSF52402">
    <property type="entry name" value="Adenine nucleotide alpha hydrolases-like"/>
    <property type="match status" value="1"/>
</dbReference>
<dbReference type="HAMAP" id="MF_01161">
    <property type="entry name" value="tRNA_Ile_lys_synt"/>
    <property type="match status" value="1"/>
</dbReference>
<dbReference type="InterPro" id="IPR011063">
    <property type="entry name" value="TilS/TtcA_N"/>
</dbReference>
<dbReference type="InterPro" id="IPR012094">
    <property type="entry name" value="tRNA_Ile_lys_synt"/>
</dbReference>
<dbReference type="PANTHER" id="PTHR43033">
    <property type="entry name" value="TRNA(ILE)-LYSIDINE SYNTHASE-RELATED"/>
    <property type="match status" value="1"/>
</dbReference>
<comment type="similarity">
    <text evidence="6">Belongs to the tRNA(Ile)-lysidine synthase family.</text>
</comment>
<dbReference type="GO" id="GO:0005524">
    <property type="term" value="F:ATP binding"/>
    <property type="evidence" value="ECO:0007669"/>
    <property type="project" value="UniProtKB-UniRule"/>
</dbReference>
<dbReference type="Proteomes" id="UP000317023">
    <property type="component" value="Unassembled WGS sequence"/>
</dbReference>
<sequence>MPVDARIPGEMTVAPLPAARSFVATLRKPSHILVAISGGSDSTGLLLALHQAIAEAGCDRLRLSAVTIDHALRVESAAEARQVAALCLELGVSHVTRRWEGAKPASGLSEASRLARYRLIAEVADEIGADLVVTGHTIGDQRETVAMRAARNAGGDNLGLSGMADAVLYDGRHWIMRPFLACERQAIRDYILSRSQSWVDDPSNENTGYERVRVRQALPGSAACLDAEAAVKRRKLSEKTADFLRGHVQVFHAVLAGIPENSVAPDRSEFRHGLAALIATLGGRAYFPAASSMERVLRFLKTRENGRMTVGRVLLDRRRDGLYIFREQRNLPELQIGAHGQGLWDDRFLVRNGSAFPILVTAGRVDDAPGAEVLFPSAPAGVAKPAMAGLPQIAAAPPYATYLTEGVNIRPRLAPFDLFLPRFDLELANAIAVLCGRATYPQPPV</sequence>
<evidence type="ECO:0000259" key="7">
    <source>
        <dbReference type="Pfam" id="PF01171"/>
    </source>
</evidence>
<reference evidence="8 9" key="1">
    <citation type="journal article" date="2019" name="Appl. Microbiol. Biotechnol.">
        <title>Differential efficiency of wild type rhizogenic strains for rol gene transformation of plants.</title>
        <authorList>
            <person name="Desmet S."/>
            <person name="De Keyser E."/>
            <person name="Van Vaerenbergh J."/>
            <person name="Baeyen S."/>
            <person name="Van Huylenbroeck J."/>
            <person name="Geelen D."/>
            <person name="Dhooghe E."/>
        </authorList>
    </citation>
    <scope>NUCLEOTIDE SEQUENCE [LARGE SCALE GENOMIC DNA]</scope>
    <source>
        <strain evidence="8 9">MAFF210266</strain>
    </source>
</reference>
<evidence type="ECO:0000256" key="1">
    <source>
        <dbReference type="ARBA" id="ARBA00022598"/>
    </source>
</evidence>